<keyword evidence="1" id="KW-0732">Signal</keyword>
<gene>
    <name evidence="2" type="ORF">FBT96_10470</name>
</gene>
<protein>
    <submittedName>
        <fullName evidence="2">Thymidylate synthase</fullName>
    </submittedName>
</protein>
<comment type="caution">
    <text evidence="2">The sequence shown here is derived from an EMBL/GenBank/DDBJ whole genome shotgun (WGS) entry which is preliminary data.</text>
</comment>
<proteinExistence type="predicted"/>
<dbReference type="PROSITE" id="PS51257">
    <property type="entry name" value="PROKAR_LIPOPROTEIN"/>
    <property type="match status" value="1"/>
</dbReference>
<dbReference type="Proteomes" id="UP000310597">
    <property type="component" value="Unassembled WGS sequence"/>
</dbReference>
<dbReference type="AlphaFoldDB" id="A0A4U1JQG3"/>
<dbReference type="RefSeq" id="WP_136906398.1">
    <property type="nucleotide sequence ID" value="NZ_SWJZ01000041.1"/>
</dbReference>
<evidence type="ECO:0000256" key="1">
    <source>
        <dbReference type="SAM" id="SignalP"/>
    </source>
</evidence>
<sequence>MIRRVWPLAALLAVAACSGAAIVTPKDDDDDGGGGGETTAIPAALSNNLKAVRYDGTTMKVTIDLLDSTPAEVTYDRDARLDVPGYTAYRMQEDSLDRLFVALGAISDDGSVQAVTVGDGGQFNRYFAGGSYDRAGGFDRPEIGTGPGRGQVSYAGTYAAVTNVDAPRDGGPDDVALPISGTVDPVNVPAQPGRITGDIFLNANFSDNTVNGAISNRVLVDTNYALADVILVPGTIAADGTFTGSAEYPDLSTIGSYGGIFGGTDANSVAGLVHLTEFNKDWDGEQEHGVFVLTQCGPNNTLPICDNVAP</sequence>
<dbReference type="Gene3D" id="2.40.160.90">
    <property type="match status" value="1"/>
</dbReference>
<dbReference type="EMBL" id="SWJZ01000041">
    <property type="protein sequence ID" value="TKD18305.1"/>
    <property type="molecule type" value="Genomic_DNA"/>
</dbReference>
<dbReference type="InterPro" id="IPR011250">
    <property type="entry name" value="OMP/PagP_B-barrel"/>
</dbReference>
<reference evidence="2 3" key="1">
    <citation type="submission" date="2019-04" db="EMBL/GenBank/DDBJ databases">
        <title>Draft Whole-Genome sequence of the purple photosynthetic bacterium Rhodobacter capsulatus SP108 with an indigenous class A beta-lactamase.</title>
        <authorList>
            <person name="Robertson S."/>
            <person name="Meyer T.E."/>
            <person name="Kyndt J.A."/>
        </authorList>
    </citation>
    <scope>NUCLEOTIDE SEQUENCE [LARGE SCALE GENOMIC DNA]</scope>
    <source>
        <strain evidence="2 3">SP108</strain>
    </source>
</reference>
<name>A0A4U1JQG3_RHOCA</name>
<dbReference type="OrthoDB" id="7851370at2"/>
<feature type="chain" id="PRO_5020629380" evidence="1">
    <location>
        <begin position="21"/>
        <end position="310"/>
    </location>
</feature>
<evidence type="ECO:0000313" key="2">
    <source>
        <dbReference type="EMBL" id="TKD18305.1"/>
    </source>
</evidence>
<dbReference type="SUPFAM" id="SSF56925">
    <property type="entry name" value="OMPA-like"/>
    <property type="match status" value="1"/>
</dbReference>
<feature type="signal peptide" evidence="1">
    <location>
        <begin position="1"/>
        <end position="20"/>
    </location>
</feature>
<evidence type="ECO:0000313" key="3">
    <source>
        <dbReference type="Proteomes" id="UP000310597"/>
    </source>
</evidence>
<accession>A0A4U1JQG3</accession>
<organism evidence="2 3">
    <name type="scientific">Rhodobacter capsulatus</name>
    <name type="common">Rhodopseudomonas capsulata</name>
    <dbReference type="NCBI Taxonomy" id="1061"/>
    <lineage>
        <taxon>Bacteria</taxon>
        <taxon>Pseudomonadati</taxon>
        <taxon>Pseudomonadota</taxon>
        <taxon>Alphaproteobacteria</taxon>
        <taxon>Rhodobacterales</taxon>
        <taxon>Rhodobacter group</taxon>
        <taxon>Rhodobacter</taxon>
    </lineage>
</organism>